<organism evidence="1 2">
    <name type="scientific">Brassica napus</name>
    <name type="common">Rape</name>
    <dbReference type="NCBI Taxonomy" id="3708"/>
    <lineage>
        <taxon>Eukaryota</taxon>
        <taxon>Viridiplantae</taxon>
        <taxon>Streptophyta</taxon>
        <taxon>Embryophyta</taxon>
        <taxon>Tracheophyta</taxon>
        <taxon>Spermatophyta</taxon>
        <taxon>Magnoliopsida</taxon>
        <taxon>eudicotyledons</taxon>
        <taxon>Gunneridae</taxon>
        <taxon>Pentapetalae</taxon>
        <taxon>rosids</taxon>
        <taxon>malvids</taxon>
        <taxon>Brassicales</taxon>
        <taxon>Brassicaceae</taxon>
        <taxon>Brassiceae</taxon>
        <taxon>Brassica</taxon>
    </lineage>
</organism>
<name>A0ABQ7YC84_BRANA</name>
<evidence type="ECO:0000313" key="2">
    <source>
        <dbReference type="Proteomes" id="UP000824890"/>
    </source>
</evidence>
<evidence type="ECO:0000313" key="1">
    <source>
        <dbReference type="EMBL" id="KAH0865756.1"/>
    </source>
</evidence>
<protein>
    <submittedName>
        <fullName evidence="1">Uncharacterized protein</fullName>
    </submittedName>
</protein>
<dbReference type="Proteomes" id="UP000824890">
    <property type="component" value="Unassembled WGS sequence"/>
</dbReference>
<gene>
    <name evidence="1" type="ORF">HID58_082967</name>
</gene>
<accession>A0ABQ7YC84</accession>
<reference evidence="1 2" key="1">
    <citation type="submission" date="2021-05" db="EMBL/GenBank/DDBJ databases">
        <title>Genome Assembly of Synthetic Allotetraploid Brassica napus Reveals Homoeologous Exchanges between Subgenomes.</title>
        <authorList>
            <person name="Davis J.T."/>
        </authorList>
    </citation>
    <scope>NUCLEOTIDE SEQUENCE [LARGE SCALE GENOMIC DNA]</scope>
    <source>
        <strain evidence="2">cv. Da-Ae</strain>
        <tissue evidence="1">Seedling</tissue>
    </source>
</reference>
<keyword evidence="2" id="KW-1185">Reference proteome</keyword>
<comment type="caution">
    <text evidence="1">The sequence shown here is derived from an EMBL/GenBank/DDBJ whole genome shotgun (WGS) entry which is preliminary data.</text>
</comment>
<proteinExistence type="predicted"/>
<sequence length="223" mass="24820">MYRVPHLRGSFPRARLGSGPLHPGGLYLDWGQGPTPSTAFGDRMGSSTPPGVEPVSMTIGPQGPYQVSYLIPSKMIYSLMEHCFLLSSKGCSRLRKNVGNTFWWLTIDENPDGSVKEIVLDGIVSSPLRRHQSLKKQWEELGSCSTVLGTPPNFAILKRLIHCVGNHLTFVQANDNNALLLPLNLPSNQAKKKHKIILQIQTHQSFLGYLQILVFPEQNHQTQ</sequence>
<dbReference type="EMBL" id="JAGKQM010000018">
    <property type="protein sequence ID" value="KAH0865756.1"/>
    <property type="molecule type" value="Genomic_DNA"/>
</dbReference>